<accession>A0ABP0CUP5</accession>
<keyword evidence="4 6" id="KW-0472">Membrane</keyword>
<reference evidence="8 9" key="1">
    <citation type="submission" date="2024-01" db="EMBL/GenBank/DDBJ databases">
        <authorList>
            <person name="Allen C."/>
            <person name="Tagirdzhanova G."/>
        </authorList>
    </citation>
    <scope>NUCLEOTIDE SEQUENCE [LARGE SCALE GENOMIC DNA]</scope>
</reference>
<evidence type="ECO:0000313" key="9">
    <source>
        <dbReference type="Proteomes" id="UP001642405"/>
    </source>
</evidence>
<evidence type="ECO:0000256" key="3">
    <source>
        <dbReference type="ARBA" id="ARBA00022989"/>
    </source>
</evidence>
<organism evidence="8 9">
    <name type="scientific">Sporothrix curviconia</name>
    <dbReference type="NCBI Taxonomy" id="1260050"/>
    <lineage>
        <taxon>Eukaryota</taxon>
        <taxon>Fungi</taxon>
        <taxon>Dikarya</taxon>
        <taxon>Ascomycota</taxon>
        <taxon>Pezizomycotina</taxon>
        <taxon>Sordariomycetes</taxon>
        <taxon>Sordariomycetidae</taxon>
        <taxon>Ophiostomatales</taxon>
        <taxon>Ophiostomataceae</taxon>
        <taxon>Sporothrix</taxon>
    </lineage>
</organism>
<feature type="transmembrane region" description="Helical" evidence="6">
    <location>
        <begin position="224"/>
        <end position="244"/>
    </location>
</feature>
<dbReference type="SUPFAM" id="SSF103473">
    <property type="entry name" value="MFS general substrate transporter"/>
    <property type="match status" value="1"/>
</dbReference>
<dbReference type="Pfam" id="PF07690">
    <property type="entry name" value="MFS_1"/>
    <property type="match status" value="1"/>
</dbReference>
<feature type="region of interest" description="Disordered" evidence="5">
    <location>
        <begin position="265"/>
        <end position="309"/>
    </location>
</feature>
<evidence type="ECO:0000256" key="6">
    <source>
        <dbReference type="SAM" id="Phobius"/>
    </source>
</evidence>
<dbReference type="InterPro" id="IPR036259">
    <property type="entry name" value="MFS_trans_sf"/>
</dbReference>
<evidence type="ECO:0000259" key="7">
    <source>
        <dbReference type="PROSITE" id="PS50850"/>
    </source>
</evidence>
<evidence type="ECO:0000256" key="2">
    <source>
        <dbReference type="ARBA" id="ARBA00022692"/>
    </source>
</evidence>
<feature type="transmembrane region" description="Helical" evidence="6">
    <location>
        <begin position="134"/>
        <end position="153"/>
    </location>
</feature>
<keyword evidence="3 6" id="KW-1133">Transmembrane helix</keyword>
<dbReference type="Proteomes" id="UP001642405">
    <property type="component" value="Unassembled WGS sequence"/>
</dbReference>
<dbReference type="PANTHER" id="PTHR23502:SF4">
    <property type="entry name" value="MAJOR FACILITATOR SUPERFAMILY (MFS) PROFILE DOMAIN-CONTAINING PROTEIN-RELATED"/>
    <property type="match status" value="1"/>
</dbReference>
<comment type="caution">
    <text evidence="8">The sequence shown here is derived from an EMBL/GenBank/DDBJ whole genome shotgun (WGS) entry which is preliminary data.</text>
</comment>
<dbReference type="PROSITE" id="PS50850">
    <property type="entry name" value="MFS"/>
    <property type="match status" value="1"/>
</dbReference>
<name>A0ABP0CUP5_9PEZI</name>
<feature type="transmembrane region" description="Helical" evidence="6">
    <location>
        <begin position="455"/>
        <end position="480"/>
    </location>
</feature>
<feature type="domain" description="Major facilitator superfamily (MFS) profile" evidence="7">
    <location>
        <begin position="66"/>
        <end position="545"/>
    </location>
</feature>
<feature type="transmembrane region" description="Helical" evidence="6">
    <location>
        <begin position="492"/>
        <end position="510"/>
    </location>
</feature>
<evidence type="ECO:0000256" key="5">
    <source>
        <dbReference type="SAM" id="MobiDB-lite"/>
    </source>
</evidence>
<dbReference type="InterPro" id="IPR011701">
    <property type="entry name" value="MFS"/>
</dbReference>
<proteinExistence type="predicted"/>
<feature type="transmembrane region" description="Helical" evidence="6">
    <location>
        <begin position="68"/>
        <end position="88"/>
    </location>
</feature>
<feature type="transmembrane region" description="Helical" evidence="6">
    <location>
        <begin position="165"/>
        <end position="188"/>
    </location>
</feature>
<feature type="transmembrane region" description="Helical" evidence="6">
    <location>
        <begin position="426"/>
        <end position="449"/>
    </location>
</feature>
<evidence type="ECO:0000313" key="8">
    <source>
        <dbReference type="EMBL" id="CAK7235857.1"/>
    </source>
</evidence>
<keyword evidence="9" id="KW-1185">Reference proteome</keyword>
<gene>
    <name evidence="8" type="ORF">SCUCBS95973_009409</name>
</gene>
<feature type="transmembrane region" description="Helical" evidence="6">
    <location>
        <begin position="522"/>
        <end position="543"/>
    </location>
</feature>
<sequence>MGLGVLEPKDRTKEVPGTVQLEGEDEATLQATANLKHGTGRHKDVVLAPQPSNSPNDPLNWPHSKKLYVSYLLSFGAALASGISQFLNPAATSMALSIGTSVTNMTRSASLVVLFLGIGAILSAPLARIYGKRPVIFISTVLSIISYSLILARPKNTNYIYAGRAFFGFFSAPVEYLVSSSVGDIFFVHQRGFHLALWHVSLSAGNSIGQVIGAQIVAHQNYIWAYRYAVIVTSVYALAFFFLVPESAYNRSKKLEIDINDYSTTDDDQASSANNSDEKKQAPAPLSTVTGKEDEAANSDGGEAGLPASNELPETYLQSLRLFRGRFSNESYIRSIFSPFATLLLPGVAWAAYCYACTVAFSIATSLSLSSIFGAAPYNFSTGAIGLTVLSPFVGDILGNLVPGPITDWLAVKLSRRNNGVYEPEFRIILCIPAFLANLAGYWGFGLAIHNKIHWFAPVFFFGLSAFGGQVLSLVSNAYLLDCHRQYARDGYAVVTLAKGVLTFAAGFFIHDWLVRSGPVQVFFLIGMINSVGAIWGLFLYFYGKRLRLKVHESKFVNNALRWAGNK</sequence>
<dbReference type="PANTHER" id="PTHR23502">
    <property type="entry name" value="MAJOR FACILITATOR SUPERFAMILY"/>
    <property type="match status" value="1"/>
</dbReference>
<evidence type="ECO:0000256" key="1">
    <source>
        <dbReference type="ARBA" id="ARBA00004141"/>
    </source>
</evidence>
<dbReference type="InterPro" id="IPR020846">
    <property type="entry name" value="MFS_dom"/>
</dbReference>
<feature type="transmembrane region" description="Helical" evidence="6">
    <location>
        <begin position="108"/>
        <end position="127"/>
    </location>
</feature>
<protein>
    <recommendedName>
        <fullName evidence="7">Major facilitator superfamily (MFS) profile domain-containing protein</fullName>
    </recommendedName>
</protein>
<feature type="transmembrane region" description="Helical" evidence="6">
    <location>
        <begin position="331"/>
        <end position="353"/>
    </location>
</feature>
<dbReference type="Gene3D" id="1.20.1250.20">
    <property type="entry name" value="MFS general substrate transporter like domains"/>
    <property type="match status" value="1"/>
</dbReference>
<comment type="subcellular location">
    <subcellularLocation>
        <location evidence="1">Membrane</location>
        <topology evidence="1">Multi-pass membrane protein</topology>
    </subcellularLocation>
</comment>
<keyword evidence="2 6" id="KW-0812">Transmembrane</keyword>
<dbReference type="EMBL" id="CAWUHB010000105">
    <property type="protein sequence ID" value="CAK7235857.1"/>
    <property type="molecule type" value="Genomic_DNA"/>
</dbReference>
<evidence type="ECO:0000256" key="4">
    <source>
        <dbReference type="ARBA" id="ARBA00023136"/>
    </source>
</evidence>